<accession>A0A3P3XLK3</accession>
<dbReference type="AlphaFoldDB" id="A0A3P3XLK3"/>
<organism evidence="1">
    <name type="scientific">uncultured spirochete</name>
    <dbReference type="NCBI Taxonomy" id="156406"/>
    <lineage>
        <taxon>Bacteria</taxon>
        <taxon>Pseudomonadati</taxon>
        <taxon>Spirochaetota</taxon>
        <taxon>Spirochaetia</taxon>
        <taxon>Spirochaetales</taxon>
        <taxon>environmental samples</taxon>
    </lineage>
</organism>
<name>A0A3P3XLK3_9SPIR</name>
<sequence length="84" mass="9128">MLSVCVSFFDTIVSYLVGLGKPGYNILAHELKCWGRSRGPSFKARVCELNRQGVLLRARLGADMQAKTAAATDDAVRSSERGLP</sequence>
<reference evidence="1" key="1">
    <citation type="submission" date="2017-02" db="EMBL/GenBank/DDBJ databases">
        <authorList>
            <person name="Regsiter A."/>
            <person name="William W."/>
        </authorList>
    </citation>
    <scope>NUCLEOTIDE SEQUENCE</scope>
    <source>
        <strain evidence="1">Bib</strain>
    </source>
</reference>
<evidence type="ECO:0000313" key="1">
    <source>
        <dbReference type="EMBL" id="SLM14701.1"/>
    </source>
</evidence>
<dbReference type="EMBL" id="FWDM01000029">
    <property type="protein sequence ID" value="SLM14701.1"/>
    <property type="molecule type" value="Genomic_DNA"/>
</dbReference>
<gene>
    <name evidence="1" type="ORF">SPIROBIBN47_350036</name>
</gene>
<protein>
    <submittedName>
        <fullName evidence="1">Uncharacterized protein</fullName>
    </submittedName>
</protein>
<proteinExistence type="predicted"/>